<comment type="caution">
    <text evidence="2">The sequence shown here is derived from an EMBL/GenBank/DDBJ whole genome shotgun (WGS) entry which is preliminary data.</text>
</comment>
<dbReference type="EMBL" id="DTGR01000053">
    <property type="protein sequence ID" value="HHS28778.1"/>
    <property type="molecule type" value="Genomic_DNA"/>
</dbReference>
<proteinExistence type="predicted"/>
<gene>
    <name evidence="2" type="ORF">ENV52_03640</name>
</gene>
<accession>A0A7V6DP13</accession>
<dbReference type="AlphaFoldDB" id="A0A7V6DP13"/>
<evidence type="ECO:0000259" key="1">
    <source>
        <dbReference type="Pfam" id="PF24728"/>
    </source>
</evidence>
<evidence type="ECO:0000313" key="2">
    <source>
        <dbReference type="EMBL" id="HHS28778.1"/>
    </source>
</evidence>
<dbReference type="InterPro" id="IPR056097">
    <property type="entry name" value="DUF7680"/>
</dbReference>
<protein>
    <recommendedName>
        <fullName evidence="1">DUF7680 domain-containing protein</fullName>
    </recommendedName>
</protein>
<reference evidence="2" key="1">
    <citation type="journal article" date="2020" name="mSystems">
        <title>Genome- and Community-Level Interaction Insights into Carbon Utilization and Element Cycling Functions of Hydrothermarchaeota in Hydrothermal Sediment.</title>
        <authorList>
            <person name="Zhou Z."/>
            <person name="Liu Y."/>
            <person name="Xu W."/>
            <person name="Pan J."/>
            <person name="Luo Z.H."/>
            <person name="Li M."/>
        </authorList>
    </citation>
    <scope>NUCLEOTIDE SEQUENCE [LARGE SCALE GENOMIC DNA]</scope>
    <source>
        <strain evidence="2">SpSt-767</strain>
    </source>
</reference>
<organism evidence="2">
    <name type="scientific">Desulfobacca acetoxidans</name>
    <dbReference type="NCBI Taxonomy" id="60893"/>
    <lineage>
        <taxon>Bacteria</taxon>
        <taxon>Pseudomonadati</taxon>
        <taxon>Thermodesulfobacteriota</taxon>
        <taxon>Desulfobaccia</taxon>
        <taxon>Desulfobaccales</taxon>
        <taxon>Desulfobaccaceae</taxon>
        <taxon>Desulfobacca</taxon>
    </lineage>
</organism>
<name>A0A7V6DP13_9BACT</name>
<dbReference type="Pfam" id="PF24728">
    <property type="entry name" value="DUF7680"/>
    <property type="match status" value="1"/>
</dbReference>
<sequence>MSAKPFRLYVYPRPQGAYGLTLSQRRVKGNPEGNGGSPGWRRLVRLYGLPLQAVAEDIFAILKQAGYRPQDLKRERRTPLELEEENGVRLGLLFMMVKPLSKGERITSITQGLKTMPVEEAYYWFSKCADPQVRERARRALRILLAGE</sequence>
<feature type="domain" description="DUF7680" evidence="1">
    <location>
        <begin position="6"/>
        <end position="147"/>
    </location>
</feature>